<dbReference type="OrthoDB" id="6783928at2759"/>
<protein>
    <recommendedName>
        <fullName evidence="2">Regulatory protein zeste</fullName>
    </recommendedName>
</protein>
<evidence type="ECO:0000256" key="1">
    <source>
        <dbReference type="ARBA" id="ARBA00011764"/>
    </source>
</evidence>
<gene>
    <name evidence="8" type="ORF">CEUTPL_LOCUS10550</name>
    <name evidence="9" type="ORF">CEUTPL_LOCUS13542</name>
</gene>
<dbReference type="Proteomes" id="UP001152799">
    <property type="component" value="Chromosome 9"/>
</dbReference>
<evidence type="ECO:0000256" key="5">
    <source>
        <dbReference type="ARBA" id="ARBA00025466"/>
    </source>
</evidence>
<keyword evidence="3" id="KW-0805">Transcription regulation</keyword>
<keyword evidence="10" id="KW-1185">Reference proteome</keyword>
<comment type="function">
    <text evidence="5">Involved in transvection phenomena (= synapsis-dependent gene expression), where the synaptic pairing of chromosomes carrying genes with which zeste interacts influences the expression of these genes. Zeste binds to DNA and stimulates transcription from a nearby promoter.</text>
</comment>
<feature type="compositionally biased region" description="Polar residues" evidence="6">
    <location>
        <begin position="148"/>
        <end position="162"/>
    </location>
</feature>
<organism evidence="8 10">
    <name type="scientific">Ceutorhynchus assimilis</name>
    <name type="common">cabbage seed weevil</name>
    <dbReference type="NCBI Taxonomy" id="467358"/>
    <lineage>
        <taxon>Eukaryota</taxon>
        <taxon>Metazoa</taxon>
        <taxon>Ecdysozoa</taxon>
        <taxon>Arthropoda</taxon>
        <taxon>Hexapoda</taxon>
        <taxon>Insecta</taxon>
        <taxon>Pterygota</taxon>
        <taxon>Neoptera</taxon>
        <taxon>Endopterygota</taxon>
        <taxon>Coleoptera</taxon>
        <taxon>Polyphaga</taxon>
        <taxon>Cucujiformia</taxon>
        <taxon>Curculionidae</taxon>
        <taxon>Ceutorhynchinae</taxon>
        <taxon>Ceutorhynchus</taxon>
    </lineage>
</organism>
<proteinExistence type="predicted"/>
<evidence type="ECO:0000313" key="8">
    <source>
        <dbReference type="EMBL" id="CAG9770088.1"/>
    </source>
</evidence>
<evidence type="ECO:0000313" key="9">
    <source>
        <dbReference type="EMBL" id="CAG9773141.1"/>
    </source>
</evidence>
<feature type="compositionally biased region" description="Basic and acidic residues" evidence="6">
    <location>
        <begin position="131"/>
        <end position="144"/>
    </location>
</feature>
<evidence type="ECO:0000259" key="7">
    <source>
        <dbReference type="Pfam" id="PF13873"/>
    </source>
</evidence>
<dbReference type="EMBL" id="OU892285">
    <property type="protein sequence ID" value="CAG9773141.1"/>
    <property type="molecule type" value="Genomic_DNA"/>
</dbReference>
<feature type="region of interest" description="Disordered" evidence="6">
    <location>
        <begin position="130"/>
        <end position="162"/>
    </location>
</feature>
<evidence type="ECO:0000256" key="3">
    <source>
        <dbReference type="ARBA" id="ARBA00023015"/>
    </source>
</evidence>
<evidence type="ECO:0000256" key="6">
    <source>
        <dbReference type="SAM" id="MobiDB-lite"/>
    </source>
</evidence>
<comment type="subunit">
    <text evidence="1">Self-associates forming complexes of several hundred monomers.</text>
</comment>
<sequence>MWKKIAQEYNSAGPSCPRAVECLKRCYENRKKLLRKSVAAERREIYKTGGGLPDNQAKKEPLDDLLMSIVSNKSVQGLETPFGGDAIININTSNPTTSQESQDVILEDNAIEFIFENDHEDSIFEFEDTVEEKKASQGKPEEKKRKATTSMESETQKLKQNQSKNWQRYTVQDLKSATDSALNPESMLLNPQTCFILAYTPESLLVFMQHPASRRRPRIFVKTLAASDLSEKYDKLVSERLEIANYQKQVLQNQIKVELKEHELRVELLTLQIQREKQLE</sequence>
<dbReference type="Proteomes" id="UP001152799">
    <property type="component" value="Chromosome 6"/>
</dbReference>
<dbReference type="AlphaFoldDB" id="A0A9N9MRJ5"/>
<keyword evidence="4" id="KW-0804">Transcription</keyword>
<name>A0A9N9MRJ5_9CUCU</name>
<reference evidence="8" key="1">
    <citation type="submission" date="2022-01" db="EMBL/GenBank/DDBJ databases">
        <authorList>
            <person name="King R."/>
        </authorList>
    </citation>
    <scope>NUCLEOTIDE SEQUENCE</scope>
</reference>
<evidence type="ECO:0000313" key="10">
    <source>
        <dbReference type="Proteomes" id="UP001152799"/>
    </source>
</evidence>
<dbReference type="InterPro" id="IPR028002">
    <property type="entry name" value="Myb_DNA-bind_5"/>
</dbReference>
<feature type="domain" description="Myb/SANT-like DNA-binding" evidence="7">
    <location>
        <begin position="1"/>
        <end position="39"/>
    </location>
</feature>
<evidence type="ECO:0000256" key="2">
    <source>
        <dbReference type="ARBA" id="ARBA00016807"/>
    </source>
</evidence>
<dbReference type="EMBL" id="OU892282">
    <property type="protein sequence ID" value="CAG9770088.1"/>
    <property type="molecule type" value="Genomic_DNA"/>
</dbReference>
<dbReference type="Pfam" id="PF13873">
    <property type="entry name" value="Myb_DNA-bind_5"/>
    <property type="match status" value="1"/>
</dbReference>
<evidence type="ECO:0000256" key="4">
    <source>
        <dbReference type="ARBA" id="ARBA00023163"/>
    </source>
</evidence>
<accession>A0A9N9MRJ5</accession>